<organism evidence="2 3">
    <name type="scientific">Mycena rosella</name>
    <name type="common">Pink bonnet</name>
    <name type="synonym">Agaricus rosellus</name>
    <dbReference type="NCBI Taxonomy" id="1033263"/>
    <lineage>
        <taxon>Eukaryota</taxon>
        <taxon>Fungi</taxon>
        <taxon>Dikarya</taxon>
        <taxon>Basidiomycota</taxon>
        <taxon>Agaricomycotina</taxon>
        <taxon>Agaricomycetes</taxon>
        <taxon>Agaricomycetidae</taxon>
        <taxon>Agaricales</taxon>
        <taxon>Marasmiineae</taxon>
        <taxon>Mycenaceae</taxon>
        <taxon>Mycena</taxon>
    </lineage>
</organism>
<dbReference type="EMBL" id="JARKIE010000040">
    <property type="protein sequence ID" value="KAJ7694765.1"/>
    <property type="molecule type" value="Genomic_DNA"/>
</dbReference>
<proteinExistence type="predicted"/>
<protein>
    <submittedName>
        <fullName evidence="2">Uncharacterized protein</fullName>
    </submittedName>
</protein>
<evidence type="ECO:0000313" key="3">
    <source>
        <dbReference type="Proteomes" id="UP001221757"/>
    </source>
</evidence>
<evidence type="ECO:0000313" key="2">
    <source>
        <dbReference type="EMBL" id="KAJ7694765.1"/>
    </source>
</evidence>
<accession>A0AAD7DMD5</accession>
<name>A0AAD7DMD5_MYCRO</name>
<keyword evidence="3" id="KW-1185">Reference proteome</keyword>
<evidence type="ECO:0000256" key="1">
    <source>
        <dbReference type="SAM" id="MobiDB-lite"/>
    </source>
</evidence>
<dbReference type="Proteomes" id="UP001221757">
    <property type="component" value="Unassembled WGS sequence"/>
</dbReference>
<comment type="caution">
    <text evidence="2">The sequence shown here is derived from an EMBL/GenBank/DDBJ whole genome shotgun (WGS) entry which is preliminary data.</text>
</comment>
<feature type="region of interest" description="Disordered" evidence="1">
    <location>
        <begin position="1"/>
        <end position="26"/>
    </location>
</feature>
<sequence length="349" mass="39042">MARSGQWLAASTHPVTPLQAAETEDTNRDLADNTYPVIRSWLDDRAIVVDVSYGFPEYICAPGGGPTGRLVGPQDLRTFPFNVGDTLILEVSLHFHERAFSAKDYLRDYTLIAHRIQFVRPRAFESTEAPPGSDGLLDLDLARQFKLSWVNDIVIVLSDLPIPVYWKVTSNTAVEVKTIDGLIADVTHSMEACIQAELSAYSRTRDLLPDRVVMEDDKWVHTVLAFRMPCAGNGTDAVERALQTTSAKKVAAVPLLQDHLGDAIHTMFVCKQSLLVEIRNAFFAKLFKIHPELHGVYSDPGLFFKDLLVKEKVIGLLGKLAYDVFEVFYSEPMLVINPALYIPPNPWHH</sequence>
<reference evidence="2" key="1">
    <citation type="submission" date="2023-03" db="EMBL/GenBank/DDBJ databases">
        <title>Massive genome expansion in bonnet fungi (Mycena s.s.) driven by repeated elements and novel gene families across ecological guilds.</title>
        <authorList>
            <consortium name="Lawrence Berkeley National Laboratory"/>
            <person name="Harder C.B."/>
            <person name="Miyauchi S."/>
            <person name="Viragh M."/>
            <person name="Kuo A."/>
            <person name="Thoen E."/>
            <person name="Andreopoulos B."/>
            <person name="Lu D."/>
            <person name="Skrede I."/>
            <person name="Drula E."/>
            <person name="Henrissat B."/>
            <person name="Morin E."/>
            <person name="Kohler A."/>
            <person name="Barry K."/>
            <person name="LaButti K."/>
            <person name="Morin E."/>
            <person name="Salamov A."/>
            <person name="Lipzen A."/>
            <person name="Mereny Z."/>
            <person name="Hegedus B."/>
            <person name="Baldrian P."/>
            <person name="Stursova M."/>
            <person name="Weitz H."/>
            <person name="Taylor A."/>
            <person name="Grigoriev I.V."/>
            <person name="Nagy L.G."/>
            <person name="Martin F."/>
            <person name="Kauserud H."/>
        </authorList>
    </citation>
    <scope>NUCLEOTIDE SEQUENCE</scope>
    <source>
        <strain evidence="2">CBHHK067</strain>
    </source>
</reference>
<dbReference type="AlphaFoldDB" id="A0AAD7DMD5"/>
<gene>
    <name evidence="2" type="ORF">B0H17DRAFT_1131702</name>
</gene>